<dbReference type="InterPro" id="IPR030513">
    <property type="entry name" value="Dehydrin_CS"/>
</dbReference>
<feature type="compositionally biased region" description="Basic and acidic residues" evidence="3">
    <location>
        <begin position="8"/>
        <end position="22"/>
    </location>
</feature>
<dbReference type="EMBL" id="CM007896">
    <property type="protein sequence ID" value="OTG20195.1"/>
    <property type="molecule type" value="Genomic_DNA"/>
</dbReference>
<feature type="region of interest" description="Disordered" evidence="3">
    <location>
        <begin position="1"/>
        <end position="167"/>
    </location>
</feature>
<organism evidence="5 6">
    <name type="scientific">Helianthus annuus</name>
    <name type="common">Common sunflower</name>
    <dbReference type="NCBI Taxonomy" id="4232"/>
    <lineage>
        <taxon>Eukaryota</taxon>
        <taxon>Viridiplantae</taxon>
        <taxon>Streptophyta</taxon>
        <taxon>Embryophyta</taxon>
        <taxon>Tracheophyta</taxon>
        <taxon>Spermatophyta</taxon>
        <taxon>Magnoliopsida</taxon>
        <taxon>eudicotyledons</taxon>
        <taxon>Gunneridae</taxon>
        <taxon>Pentapetalae</taxon>
        <taxon>asterids</taxon>
        <taxon>campanulids</taxon>
        <taxon>Asterales</taxon>
        <taxon>Asteraceae</taxon>
        <taxon>Asteroideae</taxon>
        <taxon>Heliantheae alliance</taxon>
        <taxon>Heliantheae</taxon>
        <taxon>Helianthus</taxon>
    </lineage>
</organism>
<feature type="compositionally biased region" description="Gly residues" evidence="3">
    <location>
        <begin position="134"/>
        <end position="144"/>
    </location>
</feature>
<comment type="similarity">
    <text evidence="1 2">Belongs to the plant dehydrin family.</text>
</comment>
<dbReference type="PANTHER" id="PTHR33346">
    <property type="entry name" value="DEHYDRIN XERO 2-RELATED"/>
    <property type="match status" value="1"/>
</dbReference>
<keyword evidence="6" id="KW-1185">Reference proteome</keyword>
<evidence type="ECO:0000313" key="6">
    <source>
        <dbReference type="Proteomes" id="UP000215914"/>
    </source>
</evidence>
<accession>A0A251UA30</accession>
<dbReference type="STRING" id="4232.A0A251UA30"/>
<evidence type="ECO:0000256" key="3">
    <source>
        <dbReference type="SAM" id="MobiDB-lite"/>
    </source>
</evidence>
<reference evidence="4 6" key="1">
    <citation type="journal article" date="2017" name="Nature">
        <title>The sunflower genome provides insights into oil metabolism, flowering and Asterid evolution.</title>
        <authorList>
            <person name="Badouin H."/>
            <person name="Gouzy J."/>
            <person name="Grassa C.J."/>
            <person name="Murat F."/>
            <person name="Staton S.E."/>
            <person name="Cottret L."/>
            <person name="Lelandais-Briere C."/>
            <person name="Owens G.L."/>
            <person name="Carrere S."/>
            <person name="Mayjonade B."/>
            <person name="Legrand L."/>
            <person name="Gill N."/>
            <person name="Kane N.C."/>
            <person name="Bowers J.E."/>
            <person name="Hubner S."/>
            <person name="Bellec A."/>
            <person name="Berard A."/>
            <person name="Berges H."/>
            <person name="Blanchet N."/>
            <person name="Boniface M.C."/>
            <person name="Brunel D."/>
            <person name="Catrice O."/>
            <person name="Chaidir N."/>
            <person name="Claudel C."/>
            <person name="Donnadieu C."/>
            <person name="Faraut T."/>
            <person name="Fievet G."/>
            <person name="Helmstetter N."/>
            <person name="King M."/>
            <person name="Knapp S.J."/>
            <person name="Lai Z."/>
            <person name="Le Paslier M.C."/>
            <person name="Lippi Y."/>
            <person name="Lorenzon L."/>
            <person name="Mandel J.R."/>
            <person name="Marage G."/>
            <person name="Marchand G."/>
            <person name="Marquand E."/>
            <person name="Bret-Mestries E."/>
            <person name="Morien E."/>
            <person name="Nambeesan S."/>
            <person name="Nguyen T."/>
            <person name="Pegot-Espagnet P."/>
            <person name="Pouilly N."/>
            <person name="Raftis F."/>
            <person name="Sallet E."/>
            <person name="Schiex T."/>
            <person name="Thomas J."/>
            <person name="Vandecasteele C."/>
            <person name="Vares D."/>
            <person name="Vear F."/>
            <person name="Vautrin S."/>
            <person name="Crespi M."/>
            <person name="Mangin B."/>
            <person name="Burke J.M."/>
            <person name="Salse J."/>
            <person name="Munos S."/>
            <person name="Vincourt P."/>
            <person name="Rieseberg L.H."/>
            <person name="Langlade N.B."/>
        </authorList>
    </citation>
    <scope>NUCLEOTIDE SEQUENCE [LARGE SCALE GENOMIC DNA]</scope>
    <source>
        <strain evidence="6">cv. SF193</strain>
        <tissue evidence="4">Leaves</tissue>
    </source>
</reference>
<dbReference type="EMBL" id="MNCJ02000322">
    <property type="protein sequence ID" value="KAF5798637.1"/>
    <property type="molecule type" value="Genomic_DNA"/>
</dbReference>
<evidence type="ECO:0000313" key="5">
    <source>
        <dbReference type="EMBL" id="OTG20195.1"/>
    </source>
</evidence>
<feature type="compositionally biased region" description="Gly residues" evidence="3">
    <location>
        <begin position="47"/>
        <end position="61"/>
    </location>
</feature>
<feature type="compositionally biased region" description="Basic and acidic residues" evidence="3">
    <location>
        <begin position="145"/>
        <end position="167"/>
    </location>
</feature>
<dbReference type="AlphaFoldDB" id="A0A251UA30"/>
<protein>
    <submittedName>
        <fullName evidence="4 5">Dehydrin</fullName>
    </submittedName>
</protein>
<feature type="compositionally biased region" description="Polar residues" evidence="3">
    <location>
        <begin position="121"/>
        <end position="133"/>
    </location>
</feature>
<dbReference type="PANTHER" id="PTHR33346:SF42">
    <property type="entry name" value="DEHYDRIN XERO 1"/>
    <property type="match status" value="1"/>
</dbReference>
<feature type="compositionally biased region" description="Basic and acidic residues" evidence="3">
    <location>
        <begin position="100"/>
        <end position="120"/>
    </location>
</feature>
<dbReference type="InParanoid" id="A0A251UA30"/>
<proteinExistence type="inferred from homology"/>
<dbReference type="Gramene" id="mRNA:HanXRQr2_Chr07g0295211">
    <property type="protein sequence ID" value="mRNA:HanXRQr2_Chr07g0295211"/>
    <property type="gene ID" value="HanXRQr2_Chr07g0295211"/>
</dbReference>
<gene>
    <name evidence="5" type="ORF">HannXRQ_Chr07g0190361</name>
    <name evidence="4" type="ORF">HanXRQr2_Chr07g0295211</name>
</gene>
<name>A0A251UA30_HELAN</name>
<dbReference type="PROSITE" id="PS00823">
    <property type="entry name" value="DEHYDRIN_2"/>
    <property type="match status" value="1"/>
</dbReference>
<dbReference type="OMA" id="HEHNTSA"/>
<dbReference type="Pfam" id="PF00257">
    <property type="entry name" value="Dehydrin"/>
    <property type="match status" value="1"/>
</dbReference>
<reference evidence="4" key="3">
    <citation type="submission" date="2020-06" db="EMBL/GenBank/DDBJ databases">
        <title>Helianthus annuus Genome sequencing and assembly Release 2.</title>
        <authorList>
            <person name="Gouzy J."/>
            <person name="Langlade N."/>
            <person name="Munos S."/>
        </authorList>
    </citation>
    <scope>NUCLEOTIDE SEQUENCE</scope>
    <source>
        <tissue evidence="4">Leaves</tissue>
    </source>
</reference>
<dbReference type="GO" id="GO:0009737">
    <property type="term" value="P:response to abscisic acid"/>
    <property type="evidence" value="ECO:0000318"/>
    <property type="project" value="GO_Central"/>
</dbReference>
<dbReference type="Proteomes" id="UP000215914">
    <property type="component" value="Chromosome 7"/>
</dbReference>
<evidence type="ECO:0000256" key="1">
    <source>
        <dbReference type="ARBA" id="ARBA00008403"/>
    </source>
</evidence>
<dbReference type="InterPro" id="IPR000167">
    <property type="entry name" value="Dehydrin"/>
</dbReference>
<evidence type="ECO:0000313" key="4">
    <source>
        <dbReference type="EMBL" id="KAF5798637.1"/>
    </source>
</evidence>
<reference evidence="5" key="2">
    <citation type="submission" date="2017-02" db="EMBL/GenBank/DDBJ databases">
        <title>Sunflower complete genome.</title>
        <authorList>
            <person name="Langlade N."/>
            <person name="Munos S."/>
        </authorList>
    </citation>
    <scope>NUCLEOTIDE SEQUENCE [LARGE SCALE GENOMIC DNA]</scope>
    <source>
        <tissue evidence="5">Leaves</tissue>
    </source>
</reference>
<sequence>MAQYGGEQYRKEEGHHTGEHGHNYNTTGYDQVGGVGANVHSTATGQNIGGTGTGMGMGGGHGYEEGKHGGAGGGILHRTGSGSSSSSEDDGMGGRRKKKGVVEKIKEKLPGGDHGGHEHNTSATGHEYSTSASVGGGGGGYGHEGAGEEHEKKGLMEKIKEKLPGGH</sequence>
<dbReference type="PROSITE" id="PS00315">
    <property type="entry name" value="DEHYDRIN_1"/>
    <property type="match status" value="1"/>
</dbReference>
<evidence type="ECO:0000256" key="2">
    <source>
        <dbReference type="RuleBase" id="RU003995"/>
    </source>
</evidence>
<dbReference type="GO" id="GO:0009414">
    <property type="term" value="P:response to water deprivation"/>
    <property type="evidence" value="ECO:0000318"/>
    <property type="project" value="GO_Central"/>
</dbReference>
<dbReference type="GO" id="GO:0009631">
    <property type="term" value="P:cold acclimation"/>
    <property type="evidence" value="ECO:0000318"/>
    <property type="project" value="GO_Central"/>
</dbReference>